<name>A0A316Z8N1_9BASI</name>
<keyword evidence="3" id="KW-0547">Nucleotide-binding</keyword>
<feature type="region of interest" description="Disordered" evidence="9">
    <location>
        <begin position="1"/>
        <end position="21"/>
    </location>
</feature>
<keyword evidence="7" id="KW-0131">Cell cycle</keyword>
<dbReference type="PANTHER" id="PTHR46765:SF1">
    <property type="entry name" value="P-LOOP CONTAINING NUCLEOSIDE TRIPHOSPHATE HYDROLASES SUPERFAMILY PROTEIN"/>
    <property type="match status" value="1"/>
</dbReference>
<dbReference type="Gene3D" id="3.40.50.300">
    <property type="entry name" value="P-loop containing nucleotide triphosphate hydrolases"/>
    <property type="match status" value="1"/>
</dbReference>
<dbReference type="Proteomes" id="UP000245946">
    <property type="component" value="Unassembled WGS sequence"/>
</dbReference>
<reference evidence="11 12" key="1">
    <citation type="journal article" date="2018" name="Mol. Biol. Evol.">
        <title>Broad Genomic Sampling Reveals a Smut Pathogenic Ancestry of the Fungal Clade Ustilaginomycotina.</title>
        <authorList>
            <person name="Kijpornyongpan T."/>
            <person name="Mondo S.J."/>
            <person name="Barry K."/>
            <person name="Sandor L."/>
            <person name="Lee J."/>
            <person name="Lipzen A."/>
            <person name="Pangilinan J."/>
            <person name="LaButti K."/>
            <person name="Hainaut M."/>
            <person name="Henrissat B."/>
            <person name="Grigoriev I.V."/>
            <person name="Spatafora J.W."/>
            <person name="Aime M.C."/>
        </authorList>
    </citation>
    <scope>NUCLEOTIDE SEQUENCE [LARGE SCALE GENOMIC DNA]</scope>
    <source>
        <strain evidence="11 12">MCA 4186</strain>
    </source>
</reference>
<gene>
    <name evidence="11" type="ORF">FA09DRAFT_360427</name>
</gene>
<dbReference type="InterPro" id="IPR027417">
    <property type="entry name" value="P-loop_NTPase"/>
</dbReference>
<keyword evidence="6" id="KW-0539">Nucleus</keyword>
<feature type="region of interest" description="Disordered" evidence="9">
    <location>
        <begin position="382"/>
        <end position="410"/>
    </location>
</feature>
<evidence type="ECO:0000259" key="10">
    <source>
        <dbReference type="SMART" id="SM00382"/>
    </source>
</evidence>
<dbReference type="GO" id="GO:0003677">
    <property type="term" value="F:DNA binding"/>
    <property type="evidence" value="ECO:0007669"/>
    <property type="project" value="UniProtKB-KW"/>
</dbReference>
<organism evidence="11 12">
    <name type="scientific">Tilletiopsis washingtonensis</name>
    <dbReference type="NCBI Taxonomy" id="58919"/>
    <lineage>
        <taxon>Eukaryota</taxon>
        <taxon>Fungi</taxon>
        <taxon>Dikarya</taxon>
        <taxon>Basidiomycota</taxon>
        <taxon>Ustilaginomycotina</taxon>
        <taxon>Exobasidiomycetes</taxon>
        <taxon>Entylomatales</taxon>
        <taxon>Entylomatales incertae sedis</taxon>
        <taxon>Tilletiopsis</taxon>
    </lineage>
</organism>
<dbReference type="RefSeq" id="XP_025598419.1">
    <property type="nucleotide sequence ID" value="XM_025745231.1"/>
</dbReference>
<dbReference type="STRING" id="58919.A0A316Z8N1"/>
<evidence type="ECO:0000256" key="1">
    <source>
        <dbReference type="ARBA" id="ARBA00004123"/>
    </source>
</evidence>
<dbReference type="SUPFAM" id="SSF52540">
    <property type="entry name" value="P-loop containing nucleoside triphosphate hydrolases"/>
    <property type="match status" value="1"/>
</dbReference>
<keyword evidence="4" id="KW-0067">ATP-binding</keyword>
<dbReference type="GO" id="GO:0005524">
    <property type="term" value="F:ATP binding"/>
    <property type="evidence" value="ECO:0007669"/>
    <property type="project" value="UniProtKB-KW"/>
</dbReference>
<sequence length="1017" mass="110406">MSIPSSPRRMRLDDDDIFGTGDDSAAAELGLLPSPPLSQSPSKAAVVLAASSASASLLPSGASPRLSATPALGARDINAIDALNAFGRSPTPPRAPAPADDEEAAMLAEAEAMDEEPAPAPRPSERRLDLHEVGMEEEDDGYDFDPDADLALAEAEEEQPPSDVEEEYVEQGVTRPELVYHIDDDVQVVRASARTASAAAGPSSARLDAHDDRPAQASVAKAVPVPRSAPVAVAQPVRARDPLLGIGGIPKYIPAGTWGATTMDGNTVRFERRKRMRGWHAAPPHYGLGTTGLLAKPAYQVMQAAEALAATAVADNADRAESRKARAVTDVKLSAAAQKQKMGVWVERYRPTRFTELLGEDRVHRDVLSWLKSWDPCVFKRKARKRPRDEPAAQAAAGPSRFGDDSGPMPYYDAWDRPEQRVLLLSGPPGLGKTTLAHVVAATCGYAVHELNASDARTAGAVEDRVRVALESTAIGEVRPTCVVIDEIDGATGGTAEGQGFIKSLVRLIEMGKGNSGGKGKGGRKKKKNRALLRPIICICNDLYAPALRPLRAIARLVRLPKPTTNHLVPRLRAICEKESLATDTRSLTLLAELTSCDVRSCLNALQMARARGPTLVPSMVRDRDGNGLGIKDGSTNTQRVFELLFRTPSPKERARGSAPRDGHEMMARITHEVVSSGEHERLLHGCFEHYPLLRPQDDGWWRYSKMHDWIVWGEQLSDKGWELGTTELMQYSAWSFVPWHFLFANTVNEMPAYPRADYEAKLKRTAFEEVAAELHTAIPTGLRVLFSKESIVTELGPSLMRMLSPDLRPVNSQVTRPDERITLAAVVQIMLGLNLNFVQDRAEEGQLIYRLEPALDAFVQYEGKRSTTVGPARFAVRQMIAREMESAKLRMKVVGADAVDEHGNPLEYKELAARAAAGAIAAYTRSGPQPAAAVPQKAALDFFGRVVVPKLPKEKLKSVEGDAEAIRAAEIEAEKEKAEAARLAPPLPSLLMERRAAKLAASAASNPHIKRQKVAS</sequence>
<evidence type="ECO:0000313" key="12">
    <source>
        <dbReference type="Proteomes" id="UP000245946"/>
    </source>
</evidence>
<evidence type="ECO:0000256" key="8">
    <source>
        <dbReference type="ARBA" id="ARBA00043975"/>
    </source>
</evidence>
<dbReference type="AlphaFoldDB" id="A0A316Z8N1"/>
<keyword evidence="2" id="KW-0235">DNA replication</keyword>
<evidence type="ECO:0000256" key="5">
    <source>
        <dbReference type="ARBA" id="ARBA00023125"/>
    </source>
</evidence>
<dbReference type="CDD" id="cd18140">
    <property type="entry name" value="HLD_clamp_RFC"/>
    <property type="match status" value="1"/>
</dbReference>
<dbReference type="InterPro" id="IPR003959">
    <property type="entry name" value="ATPase_AAA_core"/>
</dbReference>
<accession>A0A316Z8N1</accession>
<dbReference type="OrthoDB" id="2195431at2759"/>
<dbReference type="InterPro" id="IPR003593">
    <property type="entry name" value="AAA+_ATPase"/>
</dbReference>
<evidence type="ECO:0000256" key="9">
    <source>
        <dbReference type="SAM" id="MobiDB-lite"/>
    </source>
</evidence>
<dbReference type="InterPro" id="IPR047854">
    <property type="entry name" value="RFC_lid"/>
</dbReference>
<dbReference type="CDD" id="cd00009">
    <property type="entry name" value="AAA"/>
    <property type="match status" value="1"/>
</dbReference>
<feature type="region of interest" description="Disordered" evidence="9">
    <location>
        <begin position="84"/>
        <end position="104"/>
    </location>
</feature>
<dbReference type="InterPro" id="IPR053016">
    <property type="entry name" value="CTF18-RFC_complex"/>
</dbReference>
<dbReference type="PANTHER" id="PTHR46765">
    <property type="entry name" value="P-LOOP CONTAINING NUCLEOSIDE TRIPHOSPHATE HYDROLASES SUPERFAMILY PROTEIN"/>
    <property type="match status" value="1"/>
</dbReference>
<evidence type="ECO:0000256" key="2">
    <source>
        <dbReference type="ARBA" id="ARBA00022705"/>
    </source>
</evidence>
<dbReference type="GO" id="GO:0006260">
    <property type="term" value="P:DNA replication"/>
    <property type="evidence" value="ECO:0007669"/>
    <property type="project" value="UniProtKB-KW"/>
</dbReference>
<comment type="similarity">
    <text evidence="8">Belongs to the activator 1 small subunits family. CTF18 subfamily.</text>
</comment>
<dbReference type="Pfam" id="PF00004">
    <property type="entry name" value="AAA"/>
    <property type="match status" value="1"/>
</dbReference>
<evidence type="ECO:0000256" key="3">
    <source>
        <dbReference type="ARBA" id="ARBA00022741"/>
    </source>
</evidence>
<dbReference type="EMBL" id="KZ819292">
    <property type="protein sequence ID" value="PWN98140.1"/>
    <property type="molecule type" value="Genomic_DNA"/>
</dbReference>
<evidence type="ECO:0000256" key="7">
    <source>
        <dbReference type="ARBA" id="ARBA00023306"/>
    </source>
</evidence>
<evidence type="ECO:0000313" key="11">
    <source>
        <dbReference type="EMBL" id="PWN98140.1"/>
    </source>
</evidence>
<dbReference type="GeneID" id="37272775"/>
<evidence type="ECO:0000256" key="6">
    <source>
        <dbReference type="ARBA" id="ARBA00023242"/>
    </source>
</evidence>
<dbReference type="GO" id="GO:0005634">
    <property type="term" value="C:nucleus"/>
    <property type="evidence" value="ECO:0007669"/>
    <property type="project" value="UniProtKB-SubCell"/>
</dbReference>
<feature type="domain" description="AAA+ ATPase" evidence="10">
    <location>
        <begin position="419"/>
        <end position="564"/>
    </location>
</feature>
<comment type="subcellular location">
    <subcellularLocation>
        <location evidence="1">Nucleus</location>
    </subcellularLocation>
</comment>
<dbReference type="Gene3D" id="1.10.8.60">
    <property type="match status" value="1"/>
</dbReference>
<evidence type="ECO:0000256" key="4">
    <source>
        <dbReference type="ARBA" id="ARBA00022840"/>
    </source>
</evidence>
<protein>
    <recommendedName>
        <fullName evidence="10">AAA+ ATPase domain-containing protein</fullName>
    </recommendedName>
</protein>
<keyword evidence="12" id="KW-1185">Reference proteome</keyword>
<keyword evidence="5" id="KW-0238">DNA-binding</keyword>
<dbReference type="SMART" id="SM00382">
    <property type="entry name" value="AAA"/>
    <property type="match status" value="1"/>
</dbReference>
<proteinExistence type="inferred from homology"/>
<dbReference type="GO" id="GO:0016887">
    <property type="term" value="F:ATP hydrolysis activity"/>
    <property type="evidence" value="ECO:0007669"/>
    <property type="project" value="InterPro"/>
</dbReference>